<dbReference type="Proteomes" id="UP000237466">
    <property type="component" value="Unassembled WGS sequence"/>
</dbReference>
<name>A0A2S3RZE9_VIBVL</name>
<reference evidence="1 2" key="1">
    <citation type="journal article" date="2018" name="Front. Microbiol.">
        <title>Phylogeny of Vibrio vulnificus from the Analysis of the Core-Genome: Implications for Intra-Species Taxonomy.</title>
        <authorList>
            <person name="Roig F.J."/>
            <person name="Gonzalez-Candelas F."/>
            <person name="Sanjuan E."/>
            <person name="Fouz B."/>
            <person name="Feil E.J."/>
            <person name="Llorens C."/>
            <person name="Baker-Austin C."/>
            <person name="Oliver J.D."/>
            <person name="Danin-Poleg Y."/>
            <person name="Gibas C.J."/>
            <person name="Kashi Y."/>
            <person name="Gulig P.A."/>
            <person name="Morrison S.S."/>
            <person name="Amaro C."/>
        </authorList>
    </citation>
    <scope>NUCLEOTIDE SEQUENCE [LARGE SCALE GENOMIC DNA]</scope>
    <source>
        <strain evidence="1 2">CECT4608</strain>
    </source>
</reference>
<organism evidence="1 2">
    <name type="scientific">Vibrio vulnificus</name>
    <dbReference type="NCBI Taxonomy" id="672"/>
    <lineage>
        <taxon>Bacteria</taxon>
        <taxon>Pseudomonadati</taxon>
        <taxon>Pseudomonadota</taxon>
        <taxon>Gammaproteobacteria</taxon>
        <taxon>Vibrionales</taxon>
        <taxon>Vibrionaceae</taxon>
        <taxon>Vibrio</taxon>
    </lineage>
</organism>
<sequence length="201" mass="23016">MNYAIEFKRESFSHLTAMARKRSLKHKWLLVRSGLALIKMGKQEFCLQPNQSFWIPQNSLCSITLFPGTQLDTLDVSVRVRETFPYSAGYVTLSALSLAIFNKLAEVAPRSEEQLELLAVLKREATQIRPLFEPSELCKQLSRWSPQSHELDKEWHMALLVREAQKRMLSGGKKEQVVSELFSGDEQQCNVICEMLLGKTL</sequence>
<proteinExistence type="predicted"/>
<dbReference type="KEGG" id="vvl:VV93_v1c33990"/>
<evidence type="ECO:0000313" key="1">
    <source>
        <dbReference type="EMBL" id="POB43085.1"/>
    </source>
</evidence>
<dbReference type="AlphaFoldDB" id="A0A2S3RZE9"/>
<dbReference type="EMBL" id="PDGH01000135">
    <property type="protein sequence ID" value="POB43085.1"/>
    <property type="molecule type" value="Genomic_DNA"/>
</dbReference>
<protein>
    <submittedName>
        <fullName evidence="1">AraC family transcriptional regulator</fullName>
    </submittedName>
</protein>
<accession>A0A2S3RZE9</accession>
<evidence type="ECO:0000313" key="2">
    <source>
        <dbReference type="Proteomes" id="UP000237466"/>
    </source>
</evidence>
<gene>
    <name evidence="1" type="ORF">CRN52_21180</name>
</gene>
<comment type="caution">
    <text evidence="1">The sequence shown here is derived from an EMBL/GenBank/DDBJ whole genome shotgun (WGS) entry which is preliminary data.</text>
</comment>
<dbReference type="RefSeq" id="WP_040110577.1">
    <property type="nucleotide sequence ID" value="NZ_CABMOC010000003.1"/>
</dbReference>